<feature type="transmembrane region" description="Helical" evidence="6">
    <location>
        <begin position="270"/>
        <end position="294"/>
    </location>
</feature>
<reference evidence="7" key="1">
    <citation type="journal article" date="2020" name="Stud. Mycol.">
        <title>101 Dothideomycetes genomes: a test case for predicting lifestyles and emergence of pathogens.</title>
        <authorList>
            <person name="Haridas S."/>
            <person name="Albert R."/>
            <person name="Binder M."/>
            <person name="Bloem J."/>
            <person name="Labutti K."/>
            <person name="Salamov A."/>
            <person name="Andreopoulos B."/>
            <person name="Baker S."/>
            <person name="Barry K."/>
            <person name="Bills G."/>
            <person name="Bluhm B."/>
            <person name="Cannon C."/>
            <person name="Castanera R."/>
            <person name="Culley D."/>
            <person name="Daum C."/>
            <person name="Ezra D."/>
            <person name="Gonzalez J."/>
            <person name="Henrissat B."/>
            <person name="Kuo A."/>
            <person name="Liang C."/>
            <person name="Lipzen A."/>
            <person name="Lutzoni F."/>
            <person name="Magnuson J."/>
            <person name="Mondo S."/>
            <person name="Nolan M."/>
            <person name="Ohm R."/>
            <person name="Pangilinan J."/>
            <person name="Park H.-J."/>
            <person name="Ramirez L."/>
            <person name="Alfaro M."/>
            <person name="Sun H."/>
            <person name="Tritt A."/>
            <person name="Yoshinaga Y."/>
            <person name="Zwiers L.-H."/>
            <person name="Turgeon B."/>
            <person name="Goodwin S."/>
            <person name="Spatafora J."/>
            <person name="Crous P."/>
            <person name="Grigoriev I."/>
        </authorList>
    </citation>
    <scope>NUCLEOTIDE SEQUENCE</scope>
    <source>
        <strain evidence="7">CBS 627.86</strain>
    </source>
</reference>
<feature type="transmembrane region" description="Helical" evidence="6">
    <location>
        <begin position="44"/>
        <end position="64"/>
    </location>
</feature>
<keyword evidence="2 6" id="KW-0812">Transmembrane</keyword>
<dbReference type="Gene3D" id="1.20.1250.20">
    <property type="entry name" value="MFS general substrate transporter like domains"/>
    <property type="match status" value="1"/>
</dbReference>
<dbReference type="GO" id="GO:0022857">
    <property type="term" value="F:transmembrane transporter activity"/>
    <property type="evidence" value="ECO:0007669"/>
    <property type="project" value="InterPro"/>
</dbReference>
<dbReference type="EMBL" id="ML977339">
    <property type="protein sequence ID" value="KAF2110101.1"/>
    <property type="molecule type" value="Genomic_DNA"/>
</dbReference>
<accession>A0A6A5YVC1</accession>
<feature type="transmembrane region" description="Helical" evidence="6">
    <location>
        <begin position="167"/>
        <end position="187"/>
    </location>
</feature>
<dbReference type="Pfam" id="PF07690">
    <property type="entry name" value="MFS_1"/>
    <property type="match status" value="1"/>
</dbReference>
<feature type="transmembrane region" description="Helical" evidence="6">
    <location>
        <begin position="450"/>
        <end position="469"/>
    </location>
</feature>
<dbReference type="FunFam" id="1.20.1250.20:FF:000088">
    <property type="entry name" value="MFS multidrug transporter, putative"/>
    <property type="match status" value="1"/>
</dbReference>
<dbReference type="OrthoDB" id="5376138at2759"/>
<feature type="transmembrane region" description="Helical" evidence="6">
    <location>
        <begin position="314"/>
        <end position="333"/>
    </location>
</feature>
<feature type="transmembrane region" description="Helical" evidence="6">
    <location>
        <begin position="134"/>
        <end position="155"/>
    </location>
</feature>
<evidence type="ECO:0000256" key="2">
    <source>
        <dbReference type="ARBA" id="ARBA00022692"/>
    </source>
</evidence>
<feature type="transmembrane region" description="Helical" evidence="6">
    <location>
        <begin position="108"/>
        <end position="128"/>
    </location>
</feature>
<protein>
    <submittedName>
        <fullName evidence="7">Major facilitator superfamily domain-containing protein</fullName>
    </submittedName>
</protein>
<evidence type="ECO:0000313" key="8">
    <source>
        <dbReference type="Proteomes" id="UP000799770"/>
    </source>
</evidence>
<sequence>MTEHIGLADTGSRDPTRHVNDRTVLQEDDCFDKTARAFSNRKKWWVLTVMALCQTSMNFNAAVYSNAVDPLNQEFNISNARHGMIAFLVTYAFACEAWAPWSEELGRWIIMQLSLGLVNVFAITGGVAPSWKLVLAARVLGGFSSAGGSVTLGVVADMFDTDDQQFAVLWVALWSCSGAVIGGILGGPIEHFLPWRWNFYIQIIFGVVVQLIHFFGVPETRSTVRLDSVARKRRKNHDENAYGPNEAKSFSERFSWSEISRIIVRPYQMLAMELIVLLLSLLSGFSDALVFSFLESYGFVFDQWGFNKWQMGMALSPLAIGYTIAYFSFFPVIKRHNWKRQNGRGHELTPESRLWWLMFTVPTLPIGLLGFALTCTGPSMPWIAPLLFSLFIGIANLSIYYATIDYMVAAYDDQYAASATGGNGFARDLLAGMCAIYTKPLYSRLGLKNASLLLFGLSVFVCVPVYIFYRWGEWVRLHSKFAQDLAQKQTARKQAKENAMANHRESLVARSSAEP</sequence>
<name>A0A6A5YVC1_9PLEO</name>
<gene>
    <name evidence="7" type="ORF">BDV96DRAFT_651254</name>
</gene>
<dbReference type="InterPro" id="IPR036259">
    <property type="entry name" value="MFS_trans_sf"/>
</dbReference>
<dbReference type="InterPro" id="IPR011701">
    <property type="entry name" value="MFS"/>
</dbReference>
<keyword evidence="8" id="KW-1185">Reference proteome</keyword>
<dbReference type="PANTHER" id="PTHR23502">
    <property type="entry name" value="MAJOR FACILITATOR SUPERFAMILY"/>
    <property type="match status" value="1"/>
</dbReference>
<evidence type="ECO:0000256" key="3">
    <source>
        <dbReference type="ARBA" id="ARBA00022989"/>
    </source>
</evidence>
<dbReference type="Proteomes" id="UP000799770">
    <property type="component" value="Unassembled WGS sequence"/>
</dbReference>
<evidence type="ECO:0000313" key="7">
    <source>
        <dbReference type="EMBL" id="KAF2110101.1"/>
    </source>
</evidence>
<feature type="transmembrane region" description="Helical" evidence="6">
    <location>
        <begin position="354"/>
        <end position="374"/>
    </location>
</feature>
<comment type="subcellular location">
    <subcellularLocation>
        <location evidence="1">Membrane</location>
        <topology evidence="1">Multi-pass membrane protein</topology>
    </subcellularLocation>
</comment>
<dbReference type="AlphaFoldDB" id="A0A6A5YVC1"/>
<feature type="transmembrane region" description="Helical" evidence="6">
    <location>
        <begin position="84"/>
        <end position="101"/>
    </location>
</feature>
<dbReference type="SUPFAM" id="SSF103473">
    <property type="entry name" value="MFS general substrate transporter"/>
    <property type="match status" value="1"/>
</dbReference>
<organism evidence="7 8">
    <name type="scientific">Lophiotrema nucula</name>
    <dbReference type="NCBI Taxonomy" id="690887"/>
    <lineage>
        <taxon>Eukaryota</taxon>
        <taxon>Fungi</taxon>
        <taxon>Dikarya</taxon>
        <taxon>Ascomycota</taxon>
        <taxon>Pezizomycotina</taxon>
        <taxon>Dothideomycetes</taxon>
        <taxon>Pleosporomycetidae</taxon>
        <taxon>Pleosporales</taxon>
        <taxon>Lophiotremataceae</taxon>
        <taxon>Lophiotrema</taxon>
    </lineage>
</organism>
<evidence type="ECO:0000256" key="6">
    <source>
        <dbReference type="SAM" id="Phobius"/>
    </source>
</evidence>
<keyword evidence="3 6" id="KW-1133">Transmembrane helix</keyword>
<feature type="region of interest" description="Disordered" evidence="5">
    <location>
        <begin position="494"/>
        <end position="515"/>
    </location>
</feature>
<dbReference type="PANTHER" id="PTHR23502:SF3">
    <property type="entry name" value="MAJOR FACILITATOR SUPERFAMILY (MFS) PROFILE DOMAIN-CONTAINING PROTEIN-RELATED"/>
    <property type="match status" value="1"/>
</dbReference>
<evidence type="ECO:0000256" key="1">
    <source>
        <dbReference type="ARBA" id="ARBA00004141"/>
    </source>
</evidence>
<proteinExistence type="predicted"/>
<evidence type="ECO:0000256" key="4">
    <source>
        <dbReference type="ARBA" id="ARBA00023136"/>
    </source>
</evidence>
<dbReference type="GO" id="GO:0005886">
    <property type="term" value="C:plasma membrane"/>
    <property type="evidence" value="ECO:0007669"/>
    <property type="project" value="TreeGrafter"/>
</dbReference>
<feature type="transmembrane region" description="Helical" evidence="6">
    <location>
        <begin position="380"/>
        <end position="403"/>
    </location>
</feature>
<evidence type="ECO:0000256" key="5">
    <source>
        <dbReference type="SAM" id="MobiDB-lite"/>
    </source>
</evidence>
<feature type="transmembrane region" description="Helical" evidence="6">
    <location>
        <begin position="199"/>
        <end position="217"/>
    </location>
</feature>
<keyword evidence="4 6" id="KW-0472">Membrane</keyword>